<comment type="similarity">
    <text evidence="2 10">Belongs to the transketolase family. DXPS subfamily.</text>
</comment>
<dbReference type="InterPro" id="IPR005475">
    <property type="entry name" value="Transketolase-like_Pyr-bd"/>
</dbReference>
<feature type="binding site" evidence="10">
    <location>
        <position position="371"/>
    </location>
    <ligand>
        <name>thiamine diphosphate</name>
        <dbReference type="ChEBI" id="CHEBI:58937"/>
    </ligand>
</feature>
<dbReference type="GO" id="GO:0000287">
    <property type="term" value="F:magnesium ion binding"/>
    <property type="evidence" value="ECO:0007669"/>
    <property type="project" value="UniProtKB-UniRule"/>
</dbReference>
<evidence type="ECO:0000256" key="8">
    <source>
        <dbReference type="ARBA" id="ARBA00023052"/>
    </source>
</evidence>
<keyword evidence="8 10" id="KW-0786">Thiamine pyrophosphate</keyword>
<keyword evidence="5 10" id="KW-0479">Metal-binding</keyword>
<keyword evidence="13" id="KW-1185">Reference proteome</keyword>
<comment type="function">
    <text evidence="10">Catalyzes the acyloin condensation reaction between C atoms 2 and 3 of pyruvate and glyceraldehyde 3-phosphate to yield 1-deoxy-D-xylulose-5-phosphate (DXP).</text>
</comment>
<proteinExistence type="inferred from homology"/>
<dbReference type="NCBIfam" id="TIGR00204">
    <property type="entry name" value="dxs"/>
    <property type="match status" value="1"/>
</dbReference>
<evidence type="ECO:0000259" key="11">
    <source>
        <dbReference type="SMART" id="SM00861"/>
    </source>
</evidence>
<evidence type="ECO:0000256" key="1">
    <source>
        <dbReference type="ARBA" id="ARBA00004980"/>
    </source>
</evidence>
<dbReference type="HAMAP" id="MF_00315">
    <property type="entry name" value="DXP_synth"/>
    <property type="match status" value="1"/>
</dbReference>
<dbReference type="GO" id="GO:0016114">
    <property type="term" value="P:terpenoid biosynthetic process"/>
    <property type="evidence" value="ECO:0007669"/>
    <property type="project" value="UniProtKB-UniRule"/>
</dbReference>
<evidence type="ECO:0000313" key="13">
    <source>
        <dbReference type="Proteomes" id="UP000466848"/>
    </source>
</evidence>
<dbReference type="GO" id="GO:0009228">
    <property type="term" value="P:thiamine biosynthetic process"/>
    <property type="evidence" value="ECO:0007669"/>
    <property type="project" value="UniProtKB-UniRule"/>
</dbReference>
<dbReference type="Pfam" id="PF02780">
    <property type="entry name" value="Transketolase_C"/>
    <property type="match status" value="1"/>
</dbReference>
<dbReference type="UniPathway" id="UPA00064">
    <property type="reaction ID" value="UER00091"/>
</dbReference>
<evidence type="ECO:0000256" key="9">
    <source>
        <dbReference type="ARBA" id="ARBA00023229"/>
    </source>
</evidence>
<feature type="domain" description="Transketolase-like pyrimidine-binding" evidence="11">
    <location>
        <begin position="320"/>
        <end position="483"/>
    </location>
</feature>
<dbReference type="Gene3D" id="3.40.50.920">
    <property type="match status" value="1"/>
</dbReference>
<evidence type="ECO:0000256" key="6">
    <source>
        <dbReference type="ARBA" id="ARBA00022842"/>
    </source>
</evidence>
<keyword evidence="4 10" id="KW-0808">Transferase</keyword>
<comment type="subunit">
    <text evidence="3 10">Homodimer.</text>
</comment>
<dbReference type="EC" id="2.2.1.7" evidence="10"/>
<dbReference type="InterPro" id="IPR020826">
    <property type="entry name" value="Transketolase_BS"/>
</dbReference>
<dbReference type="CDD" id="cd07033">
    <property type="entry name" value="TPP_PYR_DXS_TK_like"/>
    <property type="match status" value="1"/>
</dbReference>
<keyword evidence="7 10" id="KW-0784">Thiamine biosynthesis</keyword>
<dbReference type="Pfam" id="PF13292">
    <property type="entry name" value="DXP_synthase_N"/>
    <property type="match status" value="1"/>
</dbReference>
<protein>
    <recommendedName>
        <fullName evidence="10">1-deoxy-D-xylulose-5-phosphate synthase</fullName>
        <ecNumber evidence="10">2.2.1.7</ecNumber>
    </recommendedName>
    <alternativeName>
        <fullName evidence="10">1-deoxyxylulose-5-phosphate synthase</fullName>
        <shortName evidence="10">DXP synthase</shortName>
        <shortName evidence="10">DXPS</shortName>
    </alternativeName>
</protein>
<feature type="binding site" evidence="10">
    <location>
        <position position="290"/>
    </location>
    <ligand>
        <name>thiamine diphosphate</name>
        <dbReference type="ChEBI" id="CHEBI:58937"/>
    </ligand>
</feature>
<comment type="catalytic activity">
    <reaction evidence="10">
        <text>D-glyceraldehyde 3-phosphate + pyruvate + H(+) = 1-deoxy-D-xylulose 5-phosphate + CO2</text>
        <dbReference type="Rhea" id="RHEA:12605"/>
        <dbReference type="ChEBI" id="CHEBI:15361"/>
        <dbReference type="ChEBI" id="CHEBI:15378"/>
        <dbReference type="ChEBI" id="CHEBI:16526"/>
        <dbReference type="ChEBI" id="CHEBI:57792"/>
        <dbReference type="ChEBI" id="CHEBI:59776"/>
        <dbReference type="EC" id="2.2.1.7"/>
    </reaction>
</comment>
<comment type="cofactor">
    <cofactor evidence="10">
        <name>thiamine diphosphate</name>
        <dbReference type="ChEBI" id="CHEBI:58937"/>
    </cofactor>
    <text evidence="10">Binds 1 thiamine pyrophosphate per subunit.</text>
</comment>
<dbReference type="SMART" id="SM00861">
    <property type="entry name" value="Transket_pyr"/>
    <property type="match status" value="1"/>
</dbReference>
<sequence>MGERRKITLSTGDFPEDLKHMSNDELDLLTYEIRDFLIEHVSKTGGHLASNLGVVELTIALHTVFDSPRDKIIWDVGHQSYVHKILTGRGDKFSSLRQYGGMSGFPKREESPHDCFDTGHSSNSISAAAGIAAARDFQGENFDVVAVIGDGALTGGLAFEALNNAGASKSKMIIIINDNGMSISQNIGGLSQHLSNLRMSSTYLDIKKQIKKALKGIPRVGESLYAGVEHLRDSIKYAVVEGALFEELGLKYMGPFDGHNIEDLTTALMLARNVEGPVVLHVLTKKGKGYKNSENSPDKFHGVAPFNPTTGLPLSTEDGFSYSQIFGNKLIQLAAREERLVAISAAMIHGTGLSKFAARYPQRMFDVGIAEGHAVSFAAGIAAGGYRPVVAIYSTFLQRAYDQMMIDVCMQNLPVIFAIDRAGNVGADGETHHGVFDLSYLSHMPNMKVLAPADGTELALMLDYALTLNGPCAIRYPRGEAPDLTTVYQEDYGPINRSKVIFFGEELMILAVGKMVSVAYEACVRLRQQGVSVGLVNVRSICPLDEEAILQIAKQAKRLMTVEDNVLQGGFGQQAAGLLSREEVLLPCRHVAWPNVFVEHGDDRELFGKYKLDVDGICERVRDFIER</sequence>
<feature type="binding site" evidence="10">
    <location>
        <begin position="119"/>
        <end position="121"/>
    </location>
    <ligand>
        <name>thiamine diphosphate</name>
        <dbReference type="ChEBI" id="CHEBI:58937"/>
    </ligand>
</feature>
<dbReference type="PANTHER" id="PTHR43322">
    <property type="entry name" value="1-D-DEOXYXYLULOSE 5-PHOSPHATE SYNTHASE-RELATED"/>
    <property type="match status" value="1"/>
</dbReference>
<feature type="binding site" evidence="10">
    <location>
        <position position="78"/>
    </location>
    <ligand>
        <name>thiamine diphosphate</name>
        <dbReference type="ChEBI" id="CHEBI:58937"/>
    </ligand>
</feature>
<feature type="binding site" evidence="10">
    <location>
        <begin position="151"/>
        <end position="152"/>
    </location>
    <ligand>
        <name>thiamine diphosphate</name>
        <dbReference type="ChEBI" id="CHEBI:58937"/>
    </ligand>
</feature>
<accession>A0A858BTR8</accession>
<dbReference type="InterPro" id="IPR029061">
    <property type="entry name" value="THDP-binding"/>
</dbReference>
<dbReference type="GO" id="GO:0019288">
    <property type="term" value="P:isopentenyl diphosphate biosynthetic process, methylerythritol 4-phosphate pathway"/>
    <property type="evidence" value="ECO:0007669"/>
    <property type="project" value="TreeGrafter"/>
</dbReference>
<feature type="binding site" evidence="10">
    <location>
        <position position="150"/>
    </location>
    <ligand>
        <name>Mg(2+)</name>
        <dbReference type="ChEBI" id="CHEBI:18420"/>
    </ligand>
</feature>
<dbReference type="InterPro" id="IPR033248">
    <property type="entry name" value="Transketolase_C"/>
</dbReference>
<dbReference type="NCBIfam" id="NF003933">
    <property type="entry name" value="PRK05444.2-2"/>
    <property type="match status" value="1"/>
</dbReference>
<dbReference type="SUPFAM" id="SSF52518">
    <property type="entry name" value="Thiamin diphosphate-binding fold (THDP-binding)"/>
    <property type="match status" value="2"/>
</dbReference>
<keyword evidence="6 10" id="KW-0460">Magnesium</keyword>
<dbReference type="KEGG" id="abut:Ami103574_08750"/>
<dbReference type="PROSITE" id="PS00801">
    <property type="entry name" value="TRANSKETOLASE_1"/>
    <property type="match status" value="1"/>
</dbReference>
<dbReference type="CDD" id="cd02007">
    <property type="entry name" value="TPP_DXS"/>
    <property type="match status" value="1"/>
</dbReference>
<gene>
    <name evidence="10 12" type="primary">dxs</name>
    <name evidence="12" type="ORF">Ami103574_08750</name>
</gene>
<dbReference type="FunFam" id="3.40.50.970:FF:000005">
    <property type="entry name" value="1-deoxy-D-xylulose-5-phosphate synthase"/>
    <property type="match status" value="1"/>
</dbReference>
<dbReference type="Gene3D" id="3.40.50.970">
    <property type="match status" value="2"/>
</dbReference>
<reference evidence="12 13" key="1">
    <citation type="submission" date="2020-02" db="EMBL/GenBank/DDBJ databases">
        <authorList>
            <person name="Kim Y.B."/>
            <person name="Roh S.W."/>
        </authorList>
    </citation>
    <scope>NUCLEOTIDE SEQUENCE [LARGE SCALE GENOMIC DNA]</scope>
    <source>
        <strain evidence="12 13">DSM 103574</strain>
    </source>
</reference>
<evidence type="ECO:0000256" key="5">
    <source>
        <dbReference type="ARBA" id="ARBA00022723"/>
    </source>
</evidence>
<evidence type="ECO:0000313" key="12">
    <source>
        <dbReference type="EMBL" id="QIB69411.1"/>
    </source>
</evidence>
<dbReference type="AlphaFoldDB" id="A0A858BTR8"/>
<feature type="binding site" evidence="10">
    <location>
        <position position="179"/>
    </location>
    <ligand>
        <name>Mg(2+)</name>
        <dbReference type="ChEBI" id="CHEBI:18420"/>
    </ligand>
</feature>
<dbReference type="GO" id="GO:0008661">
    <property type="term" value="F:1-deoxy-D-xylulose-5-phosphate synthase activity"/>
    <property type="evidence" value="ECO:0007669"/>
    <property type="project" value="UniProtKB-UniRule"/>
</dbReference>
<evidence type="ECO:0000256" key="3">
    <source>
        <dbReference type="ARBA" id="ARBA00011738"/>
    </source>
</evidence>
<evidence type="ECO:0000256" key="4">
    <source>
        <dbReference type="ARBA" id="ARBA00022679"/>
    </source>
</evidence>
<comment type="pathway">
    <text evidence="1 10">Metabolic intermediate biosynthesis; 1-deoxy-D-xylulose 5-phosphate biosynthesis; 1-deoxy-D-xylulose 5-phosphate from D-glyceraldehyde 3-phosphate and pyruvate: step 1/1.</text>
</comment>
<evidence type="ECO:0000256" key="7">
    <source>
        <dbReference type="ARBA" id="ARBA00022977"/>
    </source>
</evidence>
<name>A0A858BTR8_9FIRM</name>
<dbReference type="PROSITE" id="PS00802">
    <property type="entry name" value="TRANSKETOLASE_2"/>
    <property type="match status" value="1"/>
</dbReference>
<dbReference type="PANTHER" id="PTHR43322:SF5">
    <property type="entry name" value="1-DEOXY-D-XYLULOSE-5-PHOSPHATE SYNTHASE, CHLOROPLASTIC"/>
    <property type="match status" value="1"/>
</dbReference>
<feature type="binding site" evidence="10">
    <location>
        <position position="179"/>
    </location>
    <ligand>
        <name>thiamine diphosphate</name>
        <dbReference type="ChEBI" id="CHEBI:58937"/>
    </ligand>
</feature>
<dbReference type="InterPro" id="IPR009014">
    <property type="entry name" value="Transketo_C/PFOR_II"/>
</dbReference>
<comment type="cofactor">
    <cofactor evidence="10">
        <name>Mg(2+)</name>
        <dbReference type="ChEBI" id="CHEBI:18420"/>
    </cofactor>
    <text evidence="10">Binds 1 Mg(2+) ion per subunit.</text>
</comment>
<dbReference type="InterPro" id="IPR005477">
    <property type="entry name" value="Dxylulose-5-P_synthase"/>
</dbReference>
<dbReference type="Pfam" id="PF02779">
    <property type="entry name" value="Transket_pyr"/>
    <property type="match status" value="1"/>
</dbReference>
<evidence type="ECO:0000256" key="2">
    <source>
        <dbReference type="ARBA" id="ARBA00011081"/>
    </source>
</evidence>
<evidence type="ECO:0000256" key="10">
    <source>
        <dbReference type="HAMAP-Rule" id="MF_00315"/>
    </source>
</evidence>
<dbReference type="GO" id="GO:0005829">
    <property type="term" value="C:cytosol"/>
    <property type="evidence" value="ECO:0007669"/>
    <property type="project" value="TreeGrafter"/>
</dbReference>
<dbReference type="GO" id="GO:0030976">
    <property type="term" value="F:thiamine pyrophosphate binding"/>
    <property type="evidence" value="ECO:0007669"/>
    <property type="project" value="UniProtKB-UniRule"/>
</dbReference>
<keyword evidence="9 10" id="KW-0414">Isoprene biosynthesis</keyword>
<dbReference type="InterPro" id="IPR049557">
    <property type="entry name" value="Transketolase_CS"/>
</dbReference>
<dbReference type="Proteomes" id="UP000466848">
    <property type="component" value="Chromosome"/>
</dbReference>
<dbReference type="SUPFAM" id="SSF52922">
    <property type="entry name" value="TK C-terminal domain-like"/>
    <property type="match status" value="1"/>
</dbReference>
<organism evidence="12 13">
    <name type="scientific">Aminipila butyrica</name>
    <dbReference type="NCBI Taxonomy" id="433296"/>
    <lineage>
        <taxon>Bacteria</taxon>
        <taxon>Bacillati</taxon>
        <taxon>Bacillota</taxon>
        <taxon>Clostridia</taxon>
        <taxon>Peptostreptococcales</taxon>
        <taxon>Anaerovoracaceae</taxon>
        <taxon>Aminipila</taxon>
    </lineage>
</organism>
<dbReference type="RefSeq" id="WP_163066649.1">
    <property type="nucleotide sequence ID" value="NZ_CP048649.1"/>
</dbReference>
<dbReference type="EMBL" id="CP048649">
    <property type="protein sequence ID" value="QIB69411.1"/>
    <property type="molecule type" value="Genomic_DNA"/>
</dbReference>